<dbReference type="EMBL" id="LXQA010632705">
    <property type="protein sequence ID" value="MCI63194.1"/>
    <property type="molecule type" value="Genomic_DNA"/>
</dbReference>
<protein>
    <submittedName>
        <fullName evidence="2">Uncharacterized protein</fullName>
    </submittedName>
</protein>
<feature type="region of interest" description="Disordered" evidence="1">
    <location>
        <begin position="1"/>
        <end position="23"/>
    </location>
</feature>
<evidence type="ECO:0000313" key="3">
    <source>
        <dbReference type="Proteomes" id="UP000265520"/>
    </source>
</evidence>
<sequence>PSLQRQKATESHKNPRIPGFSERKRRPLYWLAGMVAGRPSPVLEGSKGGLSMD</sequence>
<reference evidence="2 3" key="1">
    <citation type="journal article" date="2018" name="Front. Plant Sci.">
        <title>Red Clover (Trifolium pratense) and Zigzag Clover (T. medium) - A Picture of Genomic Similarities and Differences.</title>
        <authorList>
            <person name="Dluhosova J."/>
            <person name="Istvanek J."/>
            <person name="Nedelnik J."/>
            <person name="Repkova J."/>
        </authorList>
    </citation>
    <scope>NUCLEOTIDE SEQUENCE [LARGE SCALE GENOMIC DNA]</scope>
    <source>
        <strain evidence="3">cv. 10/8</strain>
        <tissue evidence="2">Leaf</tissue>
    </source>
</reference>
<organism evidence="2 3">
    <name type="scientific">Trifolium medium</name>
    <dbReference type="NCBI Taxonomy" id="97028"/>
    <lineage>
        <taxon>Eukaryota</taxon>
        <taxon>Viridiplantae</taxon>
        <taxon>Streptophyta</taxon>
        <taxon>Embryophyta</taxon>
        <taxon>Tracheophyta</taxon>
        <taxon>Spermatophyta</taxon>
        <taxon>Magnoliopsida</taxon>
        <taxon>eudicotyledons</taxon>
        <taxon>Gunneridae</taxon>
        <taxon>Pentapetalae</taxon>
        <taxon>rosids</taxon>
        <taxon>fabids</taxon>
        <taxon>Fabales</taxon>
        <taxon>Fabaceae</taxon>
        <taxon>Papilionoideae</taxon>
        <taxon>50 kb inversion clade</taxon>
        <taxon>NPAAA clade</taxon>
        <taxon>Hologalegina</taxon>
        <taxon>IRL clade</taxon>
        <taxon>Trifolieae</taxon>
        <taxon>Trifolium</taxon>
    </lineage>
</organism>
<accession>A0A392TR96</accession>
<name>A0A392TR96_9FABA</name>
<comment type="caution">
    <text evidence="2">The sequence shown here is derived from an EMBL/GenBank/DDBJ whole genome shotgun (WGS) entry which is preliminary data.</text>
</comment>
<evidence type="ECO:0000313" key="2">
    <source>
        <dbReference type="EMBL" id="MCI63194.1"/>
    </source>
</evidence>
<dbReference type="Proteomes" id="UP000265520">
    <property type="component" value="Unassembled WGS sequence"/>
</dbReference>
<evidence type="ECO:0000256" key="1">
    <source>
        <dbReference type="SAM" id="MobiDB-lite"/>
    </source>
</evidence>
<proteinExistence type="predicted"/>
<keyword evidence="3" id="KW-1185">Reference proteome</keyword>
<feature type="non-terminal residue" evidence="2">
    <location>
        <position position="1"/>
    </location>
</feature>
<dbReference type="AlphaFoldDB" id="A0A392TR96"/>